<dbReference type="PANTHER" id="PTHR46401">
    <property type="entry name" value="GLYCOSYLTRANSFERASE WBBK-RELATED"/>
    <property type="match status" value="1"/>
</dbReference>
<dbReference type="InterPro" id="IPR013105">
    <property type="entry name" value="TPR_2"/>
</dbReference>
<dbReference type="PANTHER" id="PTHR46401:SF2">
    <property type="entry name" value="GLYCOSYLTRANSFERASE WBBK-RELATED"/>
    <property type="match status" value="1"/>
</dbReference>
<comment type="caution">
    <text evidence="6">The sequence shown here is derived from an EMBL/GenBank/DDBJ whole genome shotgun (WGS) entry which is preliminary data.</text>
</comment>
<dbReference type="Pfam" id="PF07719">
    <property type="entry name" value="TPR_2"/>
    <property type="match status" value="1"/>
</dbReference>
<protein>
    <submittedName>
        <fullName evidence="6">Glycosyltransferase</fullName>
        <ecNumber evidence="6">2.4.-.-</ecNumber>
    </submittedName>
</protein>
<keyword evidence="7" id="KW-1185">Reference proteome</keyword>
<evidence type="ECO:0000259" key="5">
    <source>
        <dbReference type="Pfam" id="PF00534"/>
    </source>
</evidence>
<accession>A0ABS6BFA6</accession>
<organism evidence="6 7">
    <name type="scientific">Sphingomonas quercus</name>
    <dbReference type="NCBI Taxonomy" id="2842451"/>
    <lineage>
        <taxon>Bacteria</taxon>
        <taxon>Pseudomonadati</taxon>
        <taxon>Pseudomonadota</taxon>
        <taxon>Alphaproteobacteria</taxon>
        <taxon>Sphingomonadales</taxon>
        <taxon>Sphingomonadaceae</taxon>
        <taxon>Sphingomonas</taxon>
    </lineage>
</organism>
<feature type="repeat" description="TPR" evidence="4">
    <location>
        <begin position="73"/>
        <end position="106"/>
    </location>
</feature>
<evidence type="ECO:0000313" key="7">
    <source>
        <dbReference type="Proteomes" id="UP000776276"/>
    </source>
</evidence>
<dbReference type="EMBL" id="JAHKRT010000002">
    <property type="protein sequence ID" value="MBU3076981.1"/>
    <property type="molecule type" value="Genomic_DNA"/>
</dbReference>
<evidence type="ECO:0000256" key="3">
    <source>
        <dbReference type="ARBA" id="ARBA00022803"/>
    </source>
</evidence>
<dbReference type="EC" id="2.4.-.-" evidence="6"/>
<keyword evidence="2" id="KW-0677">Repeat</keyword>
<evidence type="ECO:0000256" key="1">
    <source>
        <dbReference type="ARBA" id="ARBA00022679"/>
    </source>
</evidence>
<dbReference type="RefSeq" id="WP_216320401.1">
    <property type="nucleotide sequence ID" value="NZ_JAHKRT010000002.1"/>
</dbReference>
<reference evidence="6 7" key="1">
    <citation type="submission" date="2021-06" db="EMBL/GenBank/DDBJ databases">
        <title>Sphingomonas sp. XMGL2, whole genome shotgun sequencing project.</title>
        <authorList>
            <person name="Zhao G."/>
            <person name="Shen L."/>
        </authorList>
    </citation>
    <scope>NUCLEOTIDE SEQUENCE [LARGE SCALE GENOMIC DNA]</scope>
    <source>
        <strain evidence="6 7">XMGL2</strain>
    </source>
</reference>
<sequence length="817" mass="89918">MTAATHRRIALGNAARARREHAEAAEHYRQALALDPNLGHIWIQLGHMLKDAGDRHGAEVAYRRAVEIGSGSGEGWLHLGHLAKRSGSMHLAIRNYYQALQVEPTNADAMTELHRALGRAAGHERHMITEFLSNALQAPRPAPIAANDSTPSTQVLASKARRALETLAADLGSGEGAAIRDAVSVVATLEERIATRDKGPAEGKAALVFDASDLIGYYGHARLPTGIQRVQIEAITSAIREEARAVHICCFIDGRDDWLEWPIDQFLSITELAVKSGERNDREWIAALNNLQLTLALAEPFEFPDGAYLINLGTSWWLHNYFLFVRQAKARHGIRYIPFVHDFIPIITPEHCVRGLTQDFITWALGVFEHADCFLVNSEATKRDLLSVARTLEKNVDPDDVAVIRLDADFRKPGVATLDRSSLARWGLGDEPFVLFVSTIESRKGHVVALDAWLELIRRHGRKAPKLVCVGKNGWLNDAVFQRLESSDELKRRVTILSYLSDEELSLLYRTCQFTIYPSLYEGWGLPVTEALCYGKAVVAADSSSLPEAGGEFAVYVEAGAVRQLADAAERMAFDAEWRHGWEAKIAAGFAPRNWRDIAAQIDHEAIRLAERKAAADGNRGFRPPEAVLGRWHPISTNLETRIWTGAGTGEIFRAGLGWLWPTGDGCWTRPQGAELAIGLPRGHGPLRVYMLLWGLPEQECPWKLRIKGRPPLSGTLAPEEKKWISFDYPAADDDGVLRMRLNGQTAEAITMNTSGSEKEYFASLGVAGFFICDADDGAARAALLEAAALGNLADISAYAERLPAPDAEAGDGWDEA</sequence>
<dbReference type="PROSITE" id="PS50005">
    <property type="entry name" value="TPR"/>
    <property type="match status" value="2"/>
</dbReference>
<feature type="repeat" description="TPR" evidence="4">
    <location>
        <begin position="5"/>
        <end position="38"/>
    </location>
</feature>
<proteinExistence type="predicted"/>
<keyword evidence="1 6" id="KW-0808">Transferase</keyword>
<dbReference type="Pfam" id="PF00534">
    <property type="entry name" value="Glycos_transf_1"/>
    <property type="match status" value="1"/>
</dbReference>
<keyword evidence="6" id="KW-0328">Glycosyltransferase</keyword>
<dbReference type="InterPro" id="IPR019734">
    <property type="entry name" value="TPR_rpt"/>
</dbReference>
<dbReference type="CDD" id="cd03809">
    <property type="entry name" value="GT4_MtfB-like"/>
    <property type="match status" value="1"/>
</dbReference>
<dbReference type="SMART" id="SM00028">
    <property type="entry name" value="TPR"/>
    <property type="match status" value="3"/>
</dbReference>
<keyword evidence="3 4" id="KW-0802">TPR repeat</keyword>
<name>A0ABS6BFA6_9SPHN</name>
<dbReference type="InterPro" id="IPR001296">
    <property type="entry name" value="Glyco_trans_1"/>
</dbReference>
<evidence type="ECO:0000256" key="4">
    <source>
        <dbReference type="PROSITE-ProRule" id="PRU00339"/>
    </source>
</evidence>
<evidence type="ECO:0000313" key="6">
    <source>
        <dbReference type="EMBL" id="MBU3076981.1"/>
    </source>
</evidence>
<dbReference type="Pfam" id="PF13181">
    <property type="entry name" value="TPR_8"/>
    <property type="match status" value="2"/>
</dbReference>
<evidence type="ECO:0000256" key="2">
    <source>
        <dbReference type="ARBA" id="ARBA00022737"/>
    </source>
</evidence>
<gene>
    <name evidence="6" type="ORF">KOF26_03810</name>
</gene>
<dbReference type="Proteomes" id="UP000776276">
    <property type="component" value="Unassembled WGS sequence"/>
</dbReference>
<feature type="domain" description="Glycosyl transferase family 1" evidence="5">
    <location>
        <begin position="429"/>
        <end position="580"/>
    </location>
</feature>
<dbReference type="GO" id="GO:0016757">
    <property type="term" value="F:glycosyltransferase activity"/>
    <property type="evidence" value="ECO:0007669"/>
    <property type="project" value="UniProtKB-KW"/>
</dbReference>